<keyword evidence="3" id="KW-1185">Reference proteome</keyword>
<evidence type="ECO:0000313" key="3">
    <source>
        <dbReference type="Proteomes" id="UP000298327"/>
    </source>
</evidence>
<evidence type="ECO:0000256" key="1">
    <source>
        <dbReference type="SAM" id="MobiDB-lite"/>
    </source>
</evidence>
<dbReference type="Proteomes" id="UP000298327">
    <property type="component" value="Unassembled WGS sequence"/>
</dbReference>
<feature type="compositionally biased region" description="Basic and acidic residues" evidence="1">
    <location>
        <begin position="1"/>
        <end position="12"/>
    </location>
</feature>
<dbReference type="AlphaFoldDB" id="A0A4Y9XUQ2"/>
<sequence length="162" mass="16977">MGDAGRRDRDMARSNGSETARSTTPTLATQAPTIGAQTPTHGMPPHRLVVALRCPSLPFVALCCPPLPLSLTVDSVVPPVLSAGAWCSPHVLIAPSVSLSSPAPPIASSPHTPSPPPAPSMHSSYLLRTLRVLETERSEVVLRLHLRAKGLAYEALATAEGE</sequence>
<reference evidence="2 3" key="1">
    <citation type="submission" date="2019-02" db="EMBL/GenBank/DDBJ databases">
        <title>Genome sequencing of the rare red list fungi Dentipellis fragilis.</title>
        <authorList>
            <person name="Buettner E."/>
            <person name="Kellner H."/>
        </authorList>
    </citation>
    <scope>NUCLEOTIDE SEQUENCE [LARGE SCALE GENOMIC DNA]</scope>
    <source>
        <strain evidence="2 3">DSM 105465</strain>
    </source>
</reference>
<proteinExistence type="predicted"/>
<evidence type="ECO:0000313" key="2">
    <source>
        <dbReference type="EMBL" id="TFY53153.1"/>
    </source>
</evidence>
<feature type="region of interest" description="Disordered" evidence="1">
    <location>
        <begin position="102"/>
        <end position="121"/>
    </location>
</feature>
<organism evidence="2 3">
    <name type="scientific">Dentipellis fragilis</name>
    <dbReference type="NCBI Taxonomy" id="205917"/>
    <lineage>
        <taxon>Eukaryota</taxon>
        <taxon>Fungi</taxon>
        <taxon>Dikarya</taxon>
        <taxon>Basidiomycota</taxon>
        <taxon>Agaricomycotina</taxon>
        <taxon>Agaricomycetes</taxon>
        <taxon>Russulales</taxon>
        <taxon>Hericiaceae</taxon>
        <taxon>Dentipellis</taxon>
    </lineage>
</organism>
<feature type="compositionally biased region" description="Polar residues" evidence="1">
    <location>
        <begin position="14"/>
        <end position="40"/>
    </location>
</feature>
<gene>
    <name evidence="2" type="ORF">EVG20_g10243</name>
</gene>
<protein>
    <submittedName>
        <fullName evidence="2">Uncharacterized protein</fullName>
    </submittedName>
</protein>
<name>A0A4Y9XUQ2_9AGAM</name>
<dbReference type="EMBL" id="SEOQ01001193">
    <property type="protein sequence ID" value="TFY53153.1"/>
    <property type="molecule type" value="Genomic_DNA"/>
</dbReference>
<comment type="caution">
    <text evidence="2">The sequence shown here is derived from an EMBL/GenBank/DDBJ whole genome shotgun (WGS) entry which is preliminary data.</text>
</comment>
<accession>A0A4Y9XUQ2</accession>
<feature type="compositionally biased region" description="Pro residues" evidence="1">
    <location>
        <begin position="102"/>
        <end position="119"/>
    </location>
</feature>
<feature type="region of interest" description="Disordered" evidence="1">
    <location>
        <begin position="1"/>
        <end position="40"/>
    </location>
</feature>